<dbReference type="NCBIfam" id="NF009727">
    <property type="entry name" value="PRK13254.1-1"/>
    <property type="match status" value="1"/>
</dbReference>
<dbReference type="GO" id="GO:0046872">
    <property type="term" value="F:metal ion binding"/>
    <property type="evidence" value="ECO:0007669"/>
    <property type="project" value="UniProtKB-KW"/>
</dbReference>
<gene>
    <name evidence="13 16" type="primary">ccmE</name>
    <name evidence="13" type="synonym">cycJ</name>
    <name evidence="16" type="ORF">GCM10007966_04190</name>
</gene>
<dbReference type="EMBL" id="BMOB01000001">
    <property type="protein sequence ID" value="GGI78739.1"/>
    <property type="molecule type" value="Genomic_DNA"/>
</dbReference>
<dbReference type="AlphaFoldDB" id="A0A917N9E1"/>
<evidence type="ECO:0000256" key="2">
    <source>
        <dbReference type="ARBA" id="ARBA00022475"/>
    </source>
</evidence>
<dbReference type="InterPro" id="IPR004329">
    <property type="entry name" value="CcmE"/>
</dbReference>
<evidence type="ECO:0000256" key="7">
    <source>
        <dbReference type="ARBA" id="ARBA00022748"/>
    </source>
</evidence>
<dbReference type="GO" id="GO:0017003">
    <property type="term" value="P:protein-heme linkage"/>
    <property type="evidence" value="ECO:0007669"/>
    <property type="project" value="UniProtKB-UniRule"/>
</dbReference>
<evidence type="ECO:0000313" key="17">
    <source>
        <dbReference type="Proteomes" id="UP000630149"/>
    </source>
</evidence>
<keyword evidence="10 13" id="KW-0408">Iron</keyword>
<dbReference type="Pfam" id="PF03100">
    <property type="entry name" value="CcmE"/>
    <property type="match status" value="1"/>
</dbReference>
<evidence type="ECO:0000256" key="1">
    <source>
        <dbReference type="ARBA" id="ARBA00004533"/>
    </source>
</evidence>
<dbReference type="RefSeq" id="WP_131775645.1">
    <property type="nucleotide sequence ID" value="NZ_BMOB01000001.1"/>
</dbReference>
<feature type="binding site" description="axial binding residue" evidence="13 14">
    <location>
        <position position="128"/>
    </location>
    <ligand>
        <name>heme</name>
        <dbReference type="ChEBI" id="CHEBI:30413"/>
    </ligand>
    <ligandPart>
        <name>Fe</name>
        <dbReference type="ChEBI" id="CHEBI:18248"/>
    </ligandPart>
</feature>
<sequence>MNAIRRRKLIGVLSVVLVLMLVSFLVLYALRQNLSLFYSPTQISEGQAPYHHAIRVGGMVVKDSVKRTGEGLFVQFQITDFKHTLSIEYKGILPDLFREGQGIVAQGILEKAGHFKALEVLAKHDENYMPPEVRDSLAKQ</sequence>
<dbReference type="GO" id="GO:0017004">
    <property type="term" value="P:cytochrome complex assembly"/>
    <property type="evidence" value="ECO:0007669"/>
    <property type="project" value="UniProtKB-KW"/>
</dbReference>
<feature type="topological domain" description="Extracellular" evidence="13">
    <location>
        <begin position="30"/>
        <end position="140"/>
    </location>
</feature>
<keyword evidence="8 13" id="KW-0735">Signal-anchor</keyword>
<evidence type="ECO:0000256" key="12">
    <source>
        <dbReference type="ARBA" id="ARBA00056663"/>
    </source>
</evidence>
<dbReference type="GO" id="GO:0005886">
    <property type="term" value="C:plasma membrane"/>
    <property type="evidence" value="ECO:0007669"/>
    <property type="project" value="UniProtKB-SubCell"/>
</dbReference>
<evidence type="ECO:0000256" key="14">
    <source>
        <dbReference type="PIRSR" id="PIRSR604329-50"/>
    </source>
</evidence>
<comment type="similarity">
    <text evidence="13">Belongs to the CcmE/CycJ family.</text>
</comment>
<evidence type="ECO:0000313" key="16">
    <source>
        <dbReference type="EMBL" id="GGI78739.1"/>
    </source>
</evidence>
<dbReference type="FunFam" id="2.40.50.140:FF:000104">
    <property type="entry name" value="Cytochrome c-type biogenesis protein CcmE"/>
    <property type="match status" value="1"/>
</dbReference>
<evidence type="ECO:0000256" key="11">
    <source>
        <dbReference type="ARBA" id="ARBA00023136"/>
    </source>
</evidence>
<evidence type="ECO:0000256" key="13">
    <source>
        <dbReference type="HAMAP-Rule" id="MF_01959"/>
    </source>
</evidence>
<feature type="transmembrane region" description="Helical" evidence="15">
    <location>
        <begin position="9"/>
        <end position="30"/>
    </location>
</feature>
<keyword evidence="11 13" id="KW-0472">Membrane</keyword>
<dbReference type="HAMAP" id="MF_01959">
    <property type="entry name" value="CcmE"/>
    <property type="match status" value="1"/>
</dbReference>
<protein>
    <recommendedName>
        <fullName evidence="13">Cytochrome c-type biogenesis protein CcmE</fullName>
    </recommendedName>
    <alternativeName>
        <fullName evidence="13">Cytochrome c maturation protein E</fullName>
    </alternativeName>
    <alternativeName>
        <fullName evidence="13">Heme chaperone CcmE</fullName>
    </alternativeName>
</protein>
<accession>A0A917N9E1</accession>
<evidence type="ECO:0000256" key="15">
    <source>
        <dbReference type="SAM" id="Phobius"/>
    </source>
</evidence>
<dbReference type="InterPro" id="IPR036127">
    <property type="entry name" value="CcmE-like_sf"/>
</dbReference>
<dbReference type="GO" id="GO:0020037">
    <property type="term" value="F:heme binding"/>
    <property type="evidence" value="ECO:0007669"/>
    <property type="project" value="InterPro"/>
</dbReference>
<name>A0A917N9E1_9GAMM</name>
<evidence type="ECO:0000256" key="6">
    <source>
        <dbReference type="ARBA" id="ARBA00022723"/>
    </source>
</evidence>
<proteinExistence type="inferred from homology"/>
<keyword evidence="3" id="KW-0997">Cell inner membrane</keyword>
<evidence type="ECO:0000256" key="9">
    <source>
        <dbReference type="ARBA" id="ARBA00022989"/>
    </source>
</evidence>
<feature type="topological domain" description="Cytoplasmic" evidence="13">
    <location>
        <begin position="1"/>
        <end position="8"/>
    </location>
</feature>
<keyword evidence="6 13" id="KW-0479">Metal-binding</keyword>
<evidence type="ECO:0000256" key="5">
    <source>
        <dbReference type="ARBA" id="ARBA00022692"/>
    </source>
</evidence>
<dbReference type="InterPro" id="IPR012340">
    <property type="entry name" value="NA-bd_OB-fold"/>
</dbReference>
<evidence type="ECO:0000256" key="8">
    <source>
        <dbReference type="ARBA" id="ARBA00022968"/>
    </source>
</evidence>
<evidence type="ECO:0000256" key="4">
    <source>
        <dbReference type="ARBA" id="ARBA00022617"/>
    </source>
</evidence>
<dbReference type="OrthoDB" id="9793584at2"/>
<dbReference type="Gene3D" id="2.40.50.140">
    <property type="entry name" value="Nucleic acid-binding proteins"/>
    <property type="match status" value="1"/>
</dbReference>
<evidence type="ECO:0000256" key="3">
    <source>
        <dbReference type="ARBA" id="ARBA00022519"/>
    </source>
</evidence>
<dbReference type="PANTHER" id="PTHR34128:SF2">
    <property type="entry name" value="CYTOCHROME C-TYPE BIOGENESIS PROTEIN CCME HOMOLOG, MITOCHONDRIAL"/>
    <property type="match status" value="1"/>
</dbReference>
<keyword evidence="4 13" id="KW-0349">Heme</keyword>
<dbReference type="SUPFAM" id="SSF82093">
    <property type="entry name" value="Heme chaperone CcmE"/>
    <property type="match status" value="1"/>
</dbReference>
<dbReference type="NCBIfam" id="NF009731">
    <property type="entry name" value="PRK13254.1-5"/>
    <property type="match status" value="1"/>
</dbReference>
<dbReference type="Proteomes" id="UP000630149">
    <property type="component" value="Unassembled WGS sequence"/>
</dbReference>
<keyword evidence="5 13" id="KW-0812">Transmembrane</keyword>
<dbReference type="NCBIfam" id="NF009729">
    <property type="entry name" value="PRK13254.1-3"/>
    <property type="match status" value="1"/>
</dbReference>
<comment type="caution">
    <text evidence="16">The sequence shown here is derived from an EMBL/GenBank/DDBJ whole genome shotgun (WGS) entry which is preliminary data.</text>
</comment>
<comment type="subcellular location">
    <subcellularLocation>
        <location evidence="1">Cell inner membrane</location>
    </subcellularLocation>
    <subcellularLocation>
        <location evidence="13">Cell membrane</location>
        <topology evidence="13">Single-pass type II membrane protein</topology>
    </subcellularLocation>
</comment>
<organism evidence="16 17">
    <name type="scientific">Legionella impletisoli</name>
    <dbReference type="NCBI Taxonomy" id="343510"/>
    <lineage>
        <taxon>Bacteria</taxon>
        <taxon>Pseudomonadati</taxon>
        <taxon>Pseudomonadota</taxon>
        <taxon>Gammaproteobacteria</taxon>
        <taxon>Legionellales</taxon>
        <taxon>Legionellaceae</taxon>
        <taxon>Legionella</taxon>
    </lineage>
</organism>
<keyword evidence="2 13" id="KW-1003">Cell membrane</keyword>
<evidence type="ECO:0000256" key="10">
    <source>
        <dbReference type="ARBA" id="ARBA00023004"/>
    </source>
</evidence>
<dbReference type="PANTHER" id="PTHR34128">
    <property type="entry name" value="CYTOCHROME C-TYPE BIOGENESIS PROTEIN CCME HOMOLOG, MITOCHONDRIAL"/>
    <property type="match status" value="1"/>
</dbReference>
<comment type="function">
    <text evidence="12 13">Heme chaperone required for the biogenesis of c-type cytochromes. Transiently binds heme delivered by CcmC and transfers the heme to apo-cytochromes in a process facilitated by CcmF and CcmH.</text>
</comment>
<reference evidence="16" key="2">
    <citation type="submission" date="2020-09" db="EMBL/GenBank/DDBJ databases">
        <authorList>
            <person name="Sun Q."/>
            <person name="Ohkuma M."/>
        </authorList>
    </citation>
    <scope>NUCLEOTIDE SEQUENCE</scope>
    <source>
        <strain evidence="16">JCM 13919</strain>
    </source>
</reference>
<feature type="binding site" description="covalent" evidence="13 14">
    <location>
        <position position="124"/>
    </location>
    <ligand>
        <name>heme</name>
        <dbReference type="ChEBI" id="CHEBI:30413"/>
    </ligand>
</feature>
<reference evidence="16" key="1">
    <citation type="journal article" date="2014" name="Int. J. Syst. Evol. Microbiol.">
        <title>Complete genome sequence of Corynebacterium casei LMG S-19264T (=DSM 44701T), isolated from a smear-ripened cheese.</title>
        <authorList>
            <consortium name="US DOE Joint Genome Institute (JGI-PGF)"/>
            <person name="Walter F."/>
            <person name="Albersmeier A."/>
            <person name="Kalinowski J."/>
            <person name="Ruckert C."/>
        </authorList>
    </citation>
    <scope>NUCLEOTIDE SEQUENCE</scope>
    <source>
        <strain evidence="16">JCM 13919</strain>
    </source>
</reference>
<keyword evidence="9 13" id="KW-1133">Transmembrane helix</keyword>
<keyword evidence="17" id="KW-1185">Reference proteome</keyword>
<keyword evidence="7 13" id="KW-0201">Cytochrome c-type biogenesis</keyword>